<evidence type="ECO:0000256" key="1">
    <source>
        <dbReference type="ARBA" id="ARBA00004903"/>
    </source>
</evidence>
<dbReference type="GO" id="GO:0004146">
    <property type="term" value="F:dihydrofolate reductase activity"/>
    <property type="evidence" value="ECO:0007669"/>
    <property type="project" value="UniProtKB-EC"/>
</dbReference>
<keyword evidence="10" id="KW-1185">Reference proteome</keyword>
<dbReference type="PANTHER" id="PTHR48069:SF3">
    <property type="entry name" value="DIHYDROFOLATE REDUCTASE"/>
    <property type="match status" value="1"/>
</dbReference>
<feature type="domain" description="DHFR" evidence="8">
    <location>
        <begin position="1"/>
        <end position="160"/>
    </location>
</feature>
<evidence type="ECO:0000256" key="7">
    <source>
        <dbReference type="PIRNR" id="PIRNR000194"/>
    </source>
</evidence>
<protein>
    <recommendedName>
        <fullName evidence="3 7">Dihydrofolate reductase</fullName>
        <ecNumber evidence="3 7">1.5.1.3</ecNumber>
    </recommendedName>
</protein>
<evidence type="ECO:0000256" key="5">
    <source>
        <dbReference type="ARBA" id="ARBA00022857"/>
    </source>
</evidence>
<dbReference type="PIRSF" id="PIRSF000194">
    <property type="entry name" value="DHFR"/>
    <property type="match status" value="1"/>
</dbReference>
<dbReference type="EMBL" id="WUQX01000001">
    <property type="protein sequence ID" value="MXP76995.1"/>
    <property type="molecule type" value="Genomic_DNA"/>
</dbReference>
<dbReference type="EC" id="1.5.1.3" evidence="3 7"/>
<dbReference type="SUPFAM" id="SSF53597">
    <property type="entry name" value="Dihydrofolate reductase-like"/>
    <property type="match status" value="1"/>
</dbReference>
<reference evidence="9 10" key="1">
    <citation type="submission" date="2019-12" db="EMBL/GenBank/DDBJ databases">
        <title>Sporaefaciens musculi gen. nov., sp. nov., a novel bacterium isolated from the caecum of an obese mouse.</title>
        <authorList>
            <person name="Rasmussen T.S."/>
            <person name="Streidl T."/>
            <person name="Hitch T.C.A."/>
            <person name="Wortmann E."/>
            <person name="Deptula P."/>
            <person name="Hansen M."/>
            <person name="Nielsen D.S."/>
            <person name="Clavel T."/>
            <person name="Vogensen F.K."/>
        </authorList>
    </citation>
    <scope>NUCLEOTIDE SEQUENCE [LARGE SCALE GENOMIC DNA]</scope>
    <source>
        <strain evidence="9 10">WCA-9-b2</strain>
    </source>
</reference>
<keyword evidence="5 7" id="KW-0521">NADP</keyword>
<dbReference type="AlphaFoldDB" id="A0A7X3MIE1"/>
<evidence type="ECO:0000259" key="8">
    <source>
        <dbReference type="PROSITE" id="PS51330"/>
    </source>
</evidence>
<keyword evidence="6 7" id="KW-0560">Oxidoreductase</keyword>
<dbReference type="RefSeq" id="WP_159752031.1">
    <property type="nucleotide sequence ID" value="NZ_CASSPE010000101.1"/>
</dbReference>
<comment type="pathway">
    <text evidence="1 7">Cofactor biosynthesis; tetrahydrofolate biosynthesis; 5,6,7,8-tetrahydrofolate from 7,8-dihydrofolate: step 1/1.</text>
</comment>
<evidence type="ECO:0000313" key="10">
    <source>
        <dbReference type="Proteomes" id="UP000460412"/>
    </source>
</evidence>
<dbReference type="InterPro" id="IPR012259">
    <property type="entry name" value="DHFR"/>
</dbReference>
<proteinExistence type="inferred from homology"/>
<sequence length="166" mass="19056">MKLIVAVDKNWAIGKDNKIMWSIPADLKFFRETTLGNIIIMGKKTLESFPQGKPLKDRVNIVITRDKDYHVEGAVVVHSIDEALVEIGKHKGEAYVVGGESIYRAMLPLCDEALVTKINHGYDADSYFPNLDEDREWIMTKISEEQTCFDLEYYFTVYERMSANEL</sequence>
<comment type="catalytic activity">
    <reaction evidence="7">
        <text>(6S)-5,6,7,8-tetrahydrofolate + NADP(+) = 7,8-dihydrofolate + NADPH + H(+)</text>
        <dbReference type="Rhea" id="RHEA:15009"/>
        <dbReference type="ChEBI" id="CHEBI:15378"/>
        <dbReference type="ChEBI" id="CHEBI:57451"/>
        <dbReference type="ChEBI" id="CHEBI:57453"/>
        <dbReference type="ChEBI" id="CHEBI:57783"/>
        <dbReference type="ChEBI" id="CHEBI:58349"/>
        <dbReference type="EC" id="1.5.1.3"/>
    </reaction>
</comment>
<dbReference type="Gene3D" id="3.40.430.10">
    <property type="entry name" value="Dihydrofolate Reductase, subunit A"/>
    <property type="match status" value="1"/>
</dbReference>
<accession>A0A7X3MIE1</accession>
<dbReference type="GO" id="GO:0046655">
    <property type="term" value="P:folic acid metabolic process"/>
    <property type="evidence" value="ECO:0007669"/>
    <property type="project" value="TreeGrafter"/>
</dbReference>
<dbReference type="InterPro" id="IPR024072">
    <property type="entry name" value="DHFR-like_dom_sf"/>
</dbReference>
<dbReference type="InterPro" id="IPR001796">
    <property type="entry name" value="DHFR_dom"/>
</dbReference>
<dbReference type="GO" id="GO:0050661">
    <property type="term" value="F:NADP binding"/>
    <property type="evidence" value="ECO:0007669"/>
    <property type="project" value="InterPro"/>
</dbReference>
<comment type="function">
    <text evidence="7">Key enzyme in folate metabolism. Catalyzes an essential reaction for de novo glycine and purine synthesis, and for DNA precursor synthesis.</text>
</comment>
<dbReference type="Pfam" id="PF00186">
    <property type="entry name" value="DHFR_1"/>
    <property type="match status" value="1"/>
</dbReference>
<dbReference type="GO" id="GO:0006730">
    <property type="term" value="P:one-carbon metabolic process"/>
    <property type="evidence" value="ECO:0007669"/>
    <property type="project" value="UniProtKB-KW"/>
</dbReference>
<comment type="caution">
    <text evidence="9">The sequence shown here is derived from an EMBL/GenBank/DDBJ whole genome shotgun (WGS) entry which is preliminary data.</text>
</comment>
<dbReference type="GO" id="GO:0046452">
    <property type="term" value="P:dihydrofolate metabolic process"/>
    <property type="evidence" value="ECO:0007669"/>
    <property type="project" value="TreeGrafter"/>
</dbReference>
<dbReference type="GO" id="GO:0046654">
    <property type="term" value="P:tetrahydrofolate biosynthetic process"/>
    <property type="evidence" value="ECO:0007669"/>
    <property type="project" value="UniProtKB-UniPathway"/>
</dbReference>
<dbReference type="Proteomes" id="UP000460412">
    <property type="component" value="Unassembled WGS sequence"/>
</dbReference>
<name>A0A7X3MIE1_9FIRM</name>
<dbReference type="PRINTS" id="PR00070">
    <property type="entry name" value="DHFR"/>
</dbReference>
<evidence type="ECO:0000256" key="2">
    <source>
        <dbReference type="ARBA" id="ARBA00009539"/>
    </source>
</evidence>
<dbReference type="CDD" id="cd00209">
    <property type="entry name" value="DHFR"/>
    <property type="match status" value="1"/>
</dbReference>
<evidence type="ECO:0000313" key="9">
    <source>
        <dbReference type="EMBL" id="MXP76995.1"/>
    </source>
</evidence>
<gene>
    <name evidence="9" type="ORF">GN277_16870</name>
</gene>
<evidence type="ECO:0000256" key="4">
    <source>
        <dbReference type="ARBA" id="ARBA00022563"/>
    </source>
</evidence>
<evidence type="ECO:0000256" key="3">
    <source>
        <dbReference type="ARBA" id="ARBA00012856"/>
    </source>
</evidence>
<comment type="similarity">
    <text evidence="2 7">Belongs to the dihydrofolate reductase family.</text>
</comment>
<dbReference type="PANTHER" id="PTHR48069">
    <property type="entry name" value="DIHYDROFOLATE REDUCTASE"/>
    <property type="match status" value="1"/>
</dbReference>
<evidence type="ECO:0000256" key="6">
    <source>
        <dbReference type="ARBA" id="ARBA00023002"/>
    </source>
</evidence>
<organism evidence="9 10">
    <name type="scientific">Sporofaciens musculi</name>
    <dbReference type="NCBI Taxonomy" id="2681861"/>
    <lineage>
        <taxon>Bacteria</taxon>
        <taxon>Bacillati</taxon>
        <taxon>Bacillota</taxon>
        <taxon>Clostridia</taxon>
        <taxon>Lachnospirales</taxon>
        <taxon>Lachnospiraceae</taxon>
        <taxon>Sporofaciens</taxon>
    </lineage>
</organism>
<keyword evidence="4 7" id="KW-0554">One-carbon metabolism</keyword>
<dbReference type="PROSITE" id="PS51330">
    <property type="entry name" value="DHFR_2"/>
    <property type="match status" value="1"/>
</dbReference>
<dbReference type="UniPathway" id="UPA00077">
    <property type="reaction ID" value="UER00158"/>
</dbReference>